<proteinExistence type="predicted"/>
<gene>
    <name evidence="2" type="ORF">CLV25_11742</name>
</gene>
<dbReference type="OrthoDB" id="1007128at2"/>
<reference evidence="2 3" key="1">
    <citation type="submission" date="2019-03" db="EMBL/GenBank/DDBJ databases">
        <title>Genomic Encyclopedia of Archaeal and Bacterial Type Strains, Phase II (KMG-II): from individual species to whole genera.</title>
        <authorList>
            <person name="Goeker M."/>
        </authorList>
    </citation>
    <scope>NUCLEOTIDE SEQUENCE [LARGE SCALE GENOMIC DNA]</scope>
    <source>
        <strain evidence="2 3">RL-C</strain>
    </source>
</reference>
<dbReference type="AlphaFoldDB" id="A0A4R2E5Q0"/>
<evidence type="ECO:0000313" key="3">
    <source>
        <dbReference type="Proteomes" id="UP000294830"/>
    </source>
</evidence>
<dbReference type="InterPro" id="IPR036777">
    <property type="entry name" value="Channel_Tsx-like_sf"/>
</dbReference>
<feature type="chain" id="PRO_5021027944" evidence="1">
    <location>
        <begin position="20"/>
        <end position="228"/>
    </location>
</feature>
<accession>A0A4R2E5Q0</accession>
<dbReference type="Pfam" id="PF16412">
    <property type="entry name" value="DUF5020"/>
    <property type="match status" value="1"/>
</dbReference>
<dbReference type="EMBL" id="SLWB01000017">
    <property type="protein sequence ID" value="TCN62905.1"/>
    <property type="molecule type" value="Genomic_DNA"/>
</dbReference>
<evidence type="ECO:0000313" key="2">
    <source>
        <dbReference type="EMBL" id="TCN62905.1"/>
    </source>
</evidence>
<dbReference type="Proteomes" id="UP000294830">
    <property type="component" value="Unassembled WGS sequence"/>
</dbReference>
<keyword evidence="3" id="KW-1185">Reference proteome</keyword>
<name>A0A4R2E5Q0_9BACT</name>
<comment type="caution">
    <text evidence="2">The sequence shown here is derived from an EMBL/GenBank/DDBJ whole genome shotgun (WGS) entry which is preliminary data.</text>
</comment>
<dbReference type="RefSeq" id="WP_131840309.1">
    <property type="nucleotide sequence ID" value="NZ_SLWB01000017.1"/>
</dbReference>
<dbReference type="SUPFAM" id="SSF111364">
    <property type="entry name" value="Tsx-like channel"/>
    <property type="match status" value="1"/>
</dbReference>
<sequence>MKKLLLAAALTVAGLGAFAQNVQLHYDFTRSDKNSRTVLTSTVEMFKPDKWGSTFFFVDMNYGESDVKGVSLSYWEIARSLKFWDGPFAAHVEYNAGQGIFNMGNTYGGFNINPAWLFGVDYSWNNANFTRGLTLQAMYKSIKDYDKGSFQLTAVWYMHMLNNKLTFSGFADWWKQETAGGDFIFLAEPQIWYNVTKNFSVGGEIELSKNFVSSDFEAYPTAAIKWNF</sequence>
<dbReference type="GO" id="GO:0009279">
    <property type="term" value="C:cell outer membrane"/>
    <property type="evidence" value="ECO:0007669"/>
    <property type="project" value="InterPro"/>
</dbReference>
<evidence type="ECO:0000256" key="1">
    <source>
        <dbReference type="SAM" id="SignalP"/>
    </source>
</evidence>
<keyword evidence="1" id="KW-0732">Signal</keyword>
<protein>
    <submittedName>
        <fullName evidence="2">Uncharacterized protein DUF5020</fullName>
    </submittedName>
</protein>
<organism evidence="2 3">
    <name type="scientific">Acetobacteroides hydrogenigenes</name>
    <dbReference type="NCBI Taxonomy" id="979970"/>
    <lineage>
        <taxon>Bacteria</taxon>
        <taxon>Pseudomonadati</taxon>
        <taxon>Bacteroidota</taxon>
        <taxon>Bacteroidia</taxon>
        <taxon>Bacteroidales</taxon>
        <taxon>Rikenellaceae</taxon>
        <taxon>Acetobacteroides</taxon>
    </lineage>
</organism>
<feature type="signal peptide" evidence="1">
    <location>
        <begin position="1"/>
        <end position="19"/>
    </location>
</feature>